<dbReference type="InterPro" id="IPR036866">
    <property type="entry name" value="RibonucZ/Hydroxyglut_hydro"/>
</dbReference>
<dbReference type="AlphaFoldDB" id="A0A2T2XH75"/>
<dbReference type="SUPFAM" id="SSF56281">
    <property type="entry name" value="Metallo-hydrolase/oxidoreductase"/>
    <property type="match status" value="1"/>
</dbReference>
<keyword evidence="3" id="KW-0479">Metal-binding</keyword>
<evidence type="ECO:0000256" key="3">
    <source>
        <dbReference type="ARBA" id="ARBA00022723"/>
    </source>
</evidence>
<dbReference type="PANTHER" id="PTHR42978:SF7">
    <property type="entry name" value="METALLO-HYDROLASE RV2300C-RELATED"/>
    <property type="match status" value="1"/>
</dbReference>
<comment type="caution">
    <text evidence="6">The sequence shown here is derived from an EMBL/GenBank/DDBJ whole genome shotgun (WGS) entry which is preliminary data.</text>
</comment>
<keyword evidence="5" id="KW-0862">Zinc</keyword>
<dbReference type="InterPro" id="IPR051013">
    <property type="entry name" value="MBL_superfamily_lactonases"/>
</dbReference>
<dbReference type="Proteomes" id="UP000242972">
    <property type="component" value="Unassembled WGS sequence"/>
</dbReference>
<name>A0A2T2XH75_9FIRM</name>
<evidence type="ECO:0000256" key="1">
    <source>
        <dbReference type="ARBA" id="ARBA00001947"/>
    </source>
</evidence>
<dbReference type="GO" id="GO:0046872">
    <property type="term" value="F:metal ion binding"/>
    <property type="evidence" value="ECO:0007669"/>
    <property type="project" value="UniProtKB-KW"/>
</dbReference>
<protein>
    <recommendedName>
        <fullName evidence="8">Metallo-beta-lactamase domain-containing protein</fullName>
    </recommendedName>
</protein>
<evidence type="ECO:0000256" key="5">
    <source>
        <dbReference type="ARBA" id="ARBA00022833"/>
    </source>
</evidence>
<proteinExistence type="inferred from homology"/>
<dbReference type="Gene3D" id="3.60.15.10">
    <property type="entry name" value="Ribonuclease Z/Hydroxyacylglutathione hydrolase-like"/>
    <property type="match status" value="1"/>
</dbReference>
<dbReference type="PANTHER" id="PTHR42978">
    <property type="entry name" value="QUORUM-QUENCHING LACTONASE YTNP-RELATED-RELATED"/>
    <property type="match status" value="1"/>
</dbReference>
<evidence type="ECO:0000256" key="4">
    <source>
        <dbReference type="ARBA" id="ARBA00022801"/>
    </source>
</evidence>
<dbReference type="GO" id="GO:0016787">
    <property type="term" value="F:hydrolase activity"/>
    <property type="evidence" value="ECO:0007669"/>
    <property type="project" value="UniProtKB-KW"/>
</dbReference>
<sequence length="369" mass="41819">MTDTTPSEMPKGMRVIEEFSSLRAVMPAGERLHLLVQLAEQWRRQFVGEGTVIAVRTINRIDFPYPTQYGLWQFARHFYPFLMLRHRANLIQYHDWNGALRTLLFNPTDVERARDFVPYFQTLQKMYGKNLSIKLMSHSYPPMEQALSQWGLQGGDIDYISHDHLHVQDLRRQLGTHTVTGQFPRALLLVQEREWLNHQHLHPLQSQWFVADGLQGVPENRQCLLPGDVSLGPGIALLHTPGHTQGNQTLVVNTAHGVWAISENGVSCDNYNPHASHLRGLRQHAQETRQEVVLNGNTLEGALDQYTSMLIERTIAGPCARNGNFFNVYQSSEMVPWWMTPGLYPTFSHGDLTVGDLVISQGLEGVAGA</sequence>
<evidence type="ECO:0000313" key="6">
    <source>
        <dbReference type="EMBL" id="PSR33854.1"/>
    </source>
</evidence>
<evidence type="ECO:0000313" key="7">
    <source>
        <dbReference type="Proteomes" id="UP000242972"/>
    </source>
</evidence>
<organism evidence="6 7">
    <name type="scientific">Sulfobacillus benefaciens</name>
    <dbReference type="NCBI Taxonomy" id="453960"/>
    <lineage>
        <taxon>Bacteria</taxon>
        <taxon>Bacillati</taxon>
        <taxon>Bacillota</taxon>
        <taxon>Clostridia</taxon>
        <taxon>Eubacteriales</taxon>
        <taxon>Clostridiales Family XVII. Incertae Sedis</taxon>
        <taxon>Sulfobacillus</taxon>
    </lineage>
</organism>
<keyword evidence="4" id="KW-0378">Hydrolase</keyword>
<dbReference type="EMBL" id="PXYW01000016">
    <property type="protein sequence ID" value="PSR33854.1"/>
    <property type="molecule type" value="Genomic_DNA"/>
</dbReference>
<comment type="cofactor">
    <cofactor evidence="1">
        <name>Zn(2+)</name>
        <dbReference type="ChEBI" id="CHEBI:29105"/>
    </cofactor>
</comment>
<evidence type="ECO:0008006" key="8">
    <source>
        <dbReference type="Google" id="ProtNLM"/>
    </source>
</evidence>
<gene>
    <name evidence="6" type="ORF">C7B46_08390</name>
</gene>
<accession>A0A2T2XH75</accession>
<comment type="similarity">
    <text evidence="2">Belongs to the metallo-beta-lactamase superfamily.</text>
</comment>
<reference evidence="6 7" key="1">
    <citation type="journal article" date="2014" name="BMC Genomics">
        <title>Comparison of environmental and isolate Sulfobacillus genomes reveals diverse carbon, sulfur, nitrogen, and hydrogen metabolisms.</title>
        <authorList>
            <person name="Justice N.B."/>
            <person name="Norman A."/>
            <person name="Brown C.T."/>
            <person name="Singh A."/>
            <person name="Thomas B.C."/>
            <person name="Banfield J.F."/>
        </authorList>
    </citation>
    <scope>NUCLEOTIDE SEQUENCE [LARGE SCALE GENOMIC DNA]</scope>
    <source>
        <strain evidence="6">AMDSBA4</strain>
    </source>
</reference>
<evidence type="ECO:0000256" key="2">
    <source>
        <dbReference type="ARBA" id="ARBA00007749"/>
    </source>
</evidence>